<dbReference type="EMBL" id="MU150452">
    <property type="protein sequence ID" value="KAF9456144.1"/>
    <property type="molecule type" value="Genomic_DNA"/>
</dbReference>
<accession>A0A9P6CCJ5</accession>
<evidence type="ECO:0000313" key="3">
    <source>
        <dbReference type="Proteomes" id="UP000807353"/>
    </source>
</evidence>
<dbReference type="Proteomes" id="UP000807353">
    <property type="component" value="Unassembled WGS sequence"/>
</dbReference>
<dbReference type="InterPro" id="IPR018849">
    <property type="entry name" value="Urb2/Npa2_C"/>
</dbReference>
<evidence type="ECO:0000259" key="1">
    <source>
        <dbReference type="Pfam" id="PF10441"/>
    </source>
</evidence>
<protein>
    <submittedName>
        <fullName evidence="2">Urb2/Npa2 family-domain-containing protein</fullName>
    </submittedName>
</protein>
<reference evidence="2" key="1">
    <citation type="submission" date="2020-11" db="EMBL/GenBank/DDBJ databases">
        <authorList>
            <consortium name="DOE Joint Genome Institute"/>
            <person name="Ahrendt S."/>
            <person name="Riley R."/>
            <person name="Andreopoulos W."/>
            <person name="Labutti K."/>
            <person name="Pangilinan J."/>
            <person name="Ruiz-Duenas F.J."/>
            <person name="Barrasa J.M."/>
            <person name="Sanchez-Garcia M."/>
            <person name="Camarero S."/>
            <person name="Miyauchi S."/>
            <person name="Serrano A."/>
            <person name="Linde D."/>
            <person name="Babiker R."/>
            <person name="Drula E."/>
            <person name="Ayuso-Fernandez I."/>
            <person name="Pacheco R."/>
            <person name="Padilla G."/>
            <person name="Ferreira P."/>
            <person name="Barriuso J."/>
            <person name="Kellner H."/>
            <person name="Castanera R."/>
            <person name="Alfaro M."/>
            <person name="Ramirez L."/>
            <person name="Pisabarro A.G."/>
            <person name="Kuo A."/>
            <person name="Tritt A."/>
            <person name="Lipzen A."/>
            <person name="He G."/>
            <person name="Yan M."/>
            <person name="Ng V."/>
            <person name="Cullen D."/>
            <person name="Martin F."/>
            <person name="Rosso M.-N."/>
            <person name="Henrissat B."/>
            <person name="Hibbett D."/>
            <person name="Martinez A.T."/>
            <person name="Grigoriev I.V."/>
        </authorList>
    </citation>
    <scope>NUCLEOTIDE SEQUENCE</scope>
    <source>
        <strain evidence="2">CBS 247.69</strain>
    </source>
</reference>
<name>A0A9P6CCJ5_9AGAR</name>
<organism evidence="2 3">
    <name type="scientific">Collybia nuda</name>
    <dbReference type="NCBI Taxonomy" id="64659"/>
    <lineage>
        <taxon>Eukaryota</taxon>
        <taxon>Fungi</taxon>
        <taxon>Dikarya</taxon>
        <taxon>Basidiomycota</taxon>
        <taxon>Agaricomycotina</taxon>
        <taxon>Agaricomycetes</taxon>
        <taxon>Agaricomycetidae</taxon>
        <taxon>Agaricales</taxon>
        <taxon>Tricholomatineae</taxon>
        <taxon>Clitocybaceae</taxon>
        <taxon>Collybia</taxon>
    </lineage>
</organism>
<comment type="caution">
    <text evidence="2">The sequence shown here is derived from an EMBL/GenBank/DDBJ whole genome shotgun (WGS) entry which is preliminary data.</text>
</comment>
<proteinExistence type="predicted"/>
<sequence>MSFPHSSGDFVRALKAPANPPTPGGPTKIVIARRVWDDSSFHVPSKSEVIVDWILNKIFKEKHNEPPQNPLLNPQYWTLLYDILSSADVSTPGITTRSLKIWLPTLLNRIAMTPILTRFLNLLDKLELDIQNQLSGIFSSCFRIMWPLAVRKISTEALLECFGALLNSWSLCERNVGIGLVGEMVVSSYRSSLWYSSNKKKIYLHFLQTHLYLWLTHSTVVAQSNSHQLLLEVLYEAGIDTILNVDIIRQTRDSKSENTLLFETIAIALSSNPMILATLPRIFASYIQVVKQHRSSLYGHGSNQSPGVVTDEANACGMRFFVACDDLLDHIGSNTTTWSTRVQLLSLLDQENIFSRGQPDVPIMNRIVELAINALEEAPSGRARNIEFHTYAIESLSALVRIDYNIVLPALPRILSAILMHESGPAYQTFLDSLLAYHSKTRTINAYITNLFSAFSSEREFAALGSAPVVYQRCHSGPLLDVHLNFLSKAIRGFLSDAQAHSMVNLVATSLGRALEQLQITKEVSDDKNELQKKRQPTGDSSSASQLDYLAVSASLSIRLSTIIISSLPLGSAPDHIRQEILQILSNIRNMLLPRALTRTLKRIRRAEEATTWRFQVTATALLRFRYVLVTSRDLPLEPSDDLKLLSTTQTMIGLDKLVPELRVEIFRILLGSSDSRDLTETRVVVGHIITYLAENMQALDVYGLGNPHQSSFSMEGSFPVLLHTMVERWLPILESIATPVQLKSFFQHITHFRSQESQTVKASETKSTSLFAQVYRSAQFWEHRNIRSALLAHISDTTLALDNINDMSKLLSALPVYRMLLHFPMEYIPRSYRTELIRRTMAADLFITRSWEASDYALTDTLKNLTILRLFLNRIFLHSGFTEQSVQSICELSRCIILGDSAHKEYDIEMSSATKNLNKSLFSELLYRTTVSNLDTVSTVVAFLETIQDTLSKGNDFQSSYITQIIRVLDEKFTLASFPQEIRVFLHGFHGRFSSFTLPKIHKLTNAEISIESLDQQSIVLEMWHALLIFGHWLGLSENPFPNLEKVFLAAIIKKSTTQCPSSEMWDTLLITVLAILLEEIHFVNEVDCFPHLRLIIGSYLAFSGIVTHGRKRLDNNLLKACQALSPPQFSHILHLVREGLNTLSTSEDRLAHLIELSNLLLHNYPQGALKYTQVYAASCLSTFIRQNCFTEGSVWLRVQVLEFVAQRCSDRPMTLKPGDVNNIWTLLTRFLAGSRVHDNETTYCIFHKIVTIIGALVRFRRDLVILTLPHLGVILRQLFMSVRSVRPLLGSQQTTLVTDTLPKWVHSRSPLGAEEGRVLARLLVTLATKSIVRNSITVSEAPKAESLAKSFSKHASYVLKAYIEVMNDPLCILRSDLRKELQQGLYALCSMVSDHSRDAMMLSALDSGGRVTMKILWKEYEKQKYIGKG</sequence>
<feature type="domain" description="Nucleolar 27S pre-rRNA processing Urb2/Npa2 C-terminal" evidence="1">
    <location>
        <begin position="1201"/>
        <end position="1430"/>
    </location>
</feature>
<gene>
    <name evidence="2" type="ORF">BDZ94DRAFT_1276370</name>
</gene>
<evidence type="ECO:0000313" key="2">
    <source>
        <dbReference type="EMBL" id="KAF9456144.1"/>
    </source>
</evidence>
<dbReference type="OrthoDB" id="160374at2759"/>
<dbReference type="Pfam" id="PF10441">
    <property type="entry name" value="Urb2"/>
    <property type="match status" value="1"/>
</dbReference>
<keyword evidence="3" id="KW-1185">Reference proteome</keyword>